<comment type="caution">
    <text evidence="3">The sequence shown here is derived from an EMBL/GenBank/DDBJ whole genome shotgun (WGS) entry which is preliminary data.</text>
</comment>
<comment type="similarity">
    <text evidence="1">Belongs to the DCC1 family.</text>
</comment>
<accession>A0A9P3LIN5</accession>
<name>A0A9P3LIN5_9APHY</name>
<reference evidence="3 4" key="1">
    <citation type="submission" date="2021-08" db="EMBL/GenBank/DDBJ databases">
        <title>Draft Genome Sequence of Phanerochaete sordida strain YK-624.</title>
        <authorList>
            <person name="Mori T."/>
            <person name="Dohra H."/>
            <person name="Suzuki T."/>
            <person name="Kawagishi H."/>
            <person name="Hirai H."/>
        </authorList>
    </citation>
    <scope>NUCLEOTIDE SEQUENCE [LARGE SCALE GENOMIC DNA]</scope>
    <source>
        <strain evidence="3 4">YK-624</strain>
    </source>
</reference>
<dbReference type="OrthoDB" id="276989at2759"/>
<organism evidence="3 4">
    <name type="scientific">Phanerochaete sordida</name>
    <dbReference type="NCBI Taxonomy" id="48140"/>
    <lineage>
        <taxon>Eukaryota</taxon>
        <taxon>Fungi</taxon>
        <taxon>Dikarya</taxon>
        <taxon>Basidiomycota</taxon>
        <taxon>Agaricomycotina</taxon>
        <taxon>Agaricomycetes</taxon>
        <taxon>Polyporales</taxon>
        <taxon>Phanerochaetaceae</taxon>
        <taxon>Phanerochaete</taxon>
    </lineage>
</organism>
<dbReference type="Proteomes" id="UP000703269">
    <property type="component" value="Unassembled WGS sequence"/>
</dbReference>
<gene>
    <name evidence="3" type="ORF">PsYK624_120500</name>
</gene>
<sequence length="377" mass="42599">MSELNLKFTSSPGVDTGSYRLLELPPELLKIIESDSNASLVIKGTQNEDAVLCTREKTYTVRSVVLSNSVLVVTSPLDVLEDAGEDIVIRDTIHEVLEVVPTLPRLQRLTGMLRGREYDEGHEEDEDVDMEEEEGRASKRRRFTYEDARDMLQASDLELARGLRERRILLLNGELRPLARSYLTAILEFLLTALIANSFSHESAPEEELVSVLEHEHEVRRDVARQVMVWFGELRGGRWKMDVDATVKEVGLGILKAYRDDPIPESDFLTKWRTAVGDTFASAVDLKLLLGNFLANPAPFTQAPLISYFPASELPADPASRFADLFLTRPRWKADEITPFLADIVVDNKERDRLLLKYARAITDKAGVWYTARAKLV</sequence>
<dbReference type="AlphaFoldDB" id="A0A9P3LIN5"/>
<dbReference type="PANTHER" id="PTHR13395">
    <property type="entry name" value="SISTER CHROMATID COHESION PROTEIN DCC1-RELATED"/>
    <property type="match status" value="1"/>
</dbReference>
<evidence type="ECO:0000313" key="3">
    <source>
        <dbReference type="EMBL" id="GJE95859.1"/>
    </source>
</evidence>
<evidence type="ECO:0000256" key="2">
    <source>
        <dbReference type="ARBA" id="ARBA00022705"/>
    </source>
</evidence>
<dbReference type="Pfam" id="PF09724">
    <property type="entry name" value="Dcc1"/>
    <property type="match status" value="1"/>
</dbReference>
<dbReference type="GO" id="GO:0006260">
    <property type="term" value="P:DNA replication"/>
    <property type="evidence" value="ECO:0007669"/>
    <property type="project" value="UniProtKB-KW"/>
</dbReference>
<dbReference type="EMBL" id="BPQB01000053">
    <property type="protein sequence ID" value="GJE95859.1"/>
    <property type="molecule type" value="Genomic_DNA"/>
</dbReference>
<protein>
    <submittedName>
        <fullName evidence="3">Sister chromatid cohesion protein Dcc1</fullName>
    </submittedName>
</protein>
<dbReference type="GO" id="GO:0000785">
    <property type="term" value="C:chromatin"/>
    <property type="evidence" value="ECO:0007669"/>
    <property type="project" value="TreeGrafter"/>
</dbReference>
<dbReference type="PANTHER" id="PTHR13395:SF6">
    <property type="entry name" value="SISTER CHROMATID COHESION PROTEIN DCC1"/>
    <property type="match status" value="1"/>
</dbReference>
<evidence type="ECO:0000256" key="1">
    <source>
        <dbReference type="ARBA" id="ARBA00007017"/>
    </source>
</evidence>
<evidence type="ECO:0000313" key="4">
    <source>
        <dbReference type="Proteomes" id="UP000703269"/>
    </source>
</evidence>
<keyword evidence="2" id="KW-0235">DNA replication</keyword>
<keyword evidence="4" id="KW-1185">Reference proteome</keyword>
<dbReference type="GO" id="GO:0034088">
    <property type="term" value="P:maintenance of mitotic sister chromatid cohesion"/>
    <property type="evidence" value="ECO:0007669"/>
    <property type="project" value="TreeGrafter"/>
</dbReference>
<dbReference type="InterPro" id="IPR019128">
    <property type="entry name" value="Dcc1"/>
</dbReference>
<dbReference type="GO" id="GO:0000775">
    <property type="term" value="C:chromosome, centromeric region"/>
    <property type="evidence" value="ECO:0007669"/>
    <property type="project" value="TreeGrafter"/>
</dbReference>
<proteinExistence type="inferred from homology"/>
<dbReference type="GO" id="GO:0031390">
    <property type="term" value="C:Ctf18 RFC-like complex"/>
    <property type="evidence" value="ECO:0007669"/>
    <property type="project" value="InterPro"/>
</dbReference>